<evidence type="ECO:0000313" key="2">
    <source>
        <dbReference type="Proteomes" id="UP000092730"/>
    </source>
</evidence>
<dbReference type="GeneID" id="30212997"/>
<dbReference type="RefSeq" id="XP_065726137.1">
    <property type="nucleotide sequence ID" value="XM_065870065.1"/>
</dbReference>
<sequence>MTLHRPAIAQHVKRTTVYEYEPKGGRPSHVSTPPYALIRGLSNALPSHIAIQYYTRGEGFNLSLYLMFIKNGENQEWSTYDRRELEEILEKTVASYDHANTY</sequence>
<dbReference type="Proteomes" id="UP000092730">
    <property type="component" value="Chromosome 3"/>
</dbReference>
<name>A0AAJ8MA63_9TREE</name>
<dbReference type="EMBL" id="CP144543">
    <property type="protein sequence ID" value="WVW83294.1"/>
    <property type="molecule type" value="Genomic_DNA"/>
</dbReference>
<accession>A0AAJ8MA63</accession>
<keyword evidence="2" id="KW-1185">Reference proteome</keyword>
<reference evidence="1" key="2">
    <citation type="submission" date="2024-02" db="EMBL/GenBank/DDBJ databases">
        <title>Comparative genomics of Cryptococcus and Kwoniella reveals pathogenesis evolution and contrasting modes of karyotype evolution via chromosome fusion or intercentromeric recombination.</title>
        <authorList>
            <person name="Coelho M.A."/>
            <person name="David-Palma M."/>
            <person name="Shea T."/>
            <person name="Bowers K."/>
            <person name="McGinley-Smith S."/>
            <person name="Mohammad A.W."/>
            <person name="Gnirke A."/>
            <person name="Yurkov A.M."/>
            <person name="Nowrousian M."/>
            <person name="Sun S."/>
            <person name="Cuomo C.A."/>
            <person name="Heitman J."/>
        </authorList>
    </citation>
    <scope>NUCLEOTIDE SEQUENCE</scope>
    <source>
        <strain evidence="1">CBS 10118</strain>
    </source>
</reference>
<gene>
    <name evidence="1" type="ORF">I302_105313</name>
</gene>
<reference evidence="1" key="1">
    <citation type="submission" date="2013-07" db="EMBL/GenBank/DDBJ databases">
        <authorList>
            <consortium name="The Broad Institute Genome Sequencing Platform"/>
            <person name="Cuomo C."/>
            <person name="Litvintseva A."/>
            <person name="Chen Y."/>
            <person name="Heitman J."/>
            <person name="Sun S."/>
            <person name="Springer D."/>
            <person name="Dromer F."/>
            <person name="Young S.K."/>
            <person name="Zeng Q."/>
            <person name="Gargeya S."/>
            <person name="Fitzgerald M."/>
            <person name="Abouelleil A."/>
            <person name="Alvarado L."/>
            <person name="Berlin A.M."/>
            <person name="Chapman S.B."/>
            <person name="Dewar J."/>
            <person name="Goldberg J."/>
            <person name="Griggs A."/>
            <person name="Gujja S."/>
            <person name="Hansen M."/>
            <person name="Howarth C."/>
            <person name="Imamovic A."/>
            <person name="Larimer J."/>
            <person name="McCowan C."/>
            <person name="Murphy C."/>
            <person name="Pearson M."/>
            <person name="Priest M."/>
            <person name="Roberts A."/>
            <person name="Saif S."/>
            <person name="Shea T."/>
            <person name="Sykes S."/>
            <person name="Wortman J."/>
            <person name="Nusbaum C."/>
            <person name="Birren B."/>
        </authorList>
    </citation>
    <scope>NUCLEOTIDE SEQUENCE</scope>
    <source>
        <strain evidence="1">CBS 10118</strain>
    </source>
</reference>
<proteinExistence type="predicted"/>
<dbReference type="AlphaFoldDB" id="A0AAJ8MA63"/>
<evidence type="ECO:0000313" key="1">
    <source>
        <dbReference type="EMBL" id="WVW83294.1"/>
    </source>
</evidence>
<organism evidence="1 2">
    <name type="scientific">Kwoniella bestiolae CBS 10118</name>
    <dbReference type="NCBI Taxonomy" id="1296100"/>
    <lineage>
        <taxon>Eukaryota</taxon>
        <taxon>Fungi</taxon>
        <taxon>Dikarya</taxon>
        <taxon>Basidiomycota</taxon>
        <taxon>Agaricomycotina</taxon>
        <taxon>Tremellomycetes</taxon>
        <taxon>Tremellales</taxon>
        <taxon>Cryptococcaceae</taxon>
        <taxon>Kwoniella</taxon>
    </lineage>
</organism>
<dbReference type="KEGG" id="kbi:30212997"/>
<protein>
    <submittedName>
        <fullName evidence="1">Uncharacterized protein</fullName>
    </submittedName>
</protein>